<keyword evidence="2" id="KW-1185">Reference proteome</keyword>
<proteinExistence type="predicted"/>
<evidence type="ECO:0000313" key="2">
    <source>
        <dbReference type="Proteomes" id="UP000549882"/>
    </source>
</evidence>
<protein>
    <submittedName>
        <fullName evidence="1">Uncharacterized protein</fullName>
    </submittedName>
</protein>
<dbReference type="AlphaFoldDB" id="A0A7W8XXW6"/>
<dbReference type="RefSeq" id="WP_183940810.1">
    <property type="nucleotide sequence ID" value="NZ_JACHBI010000022.1"/>
</dbReference>
<evidence type="ECO:0000313" key="1">
    <source>
        <dbReference type="EMBL" id="MBB5577583.1"/>
    </source>
</evidence>
<name>A0A7W8XXW6_9HYPH</name>
<organism evidence="1 2">
    <name type="scientific">Rhizobium paranaense</name>
    <dbReference type="NCBI Taxonomy" id="1650438"/>
    <lineage>
        <taxon>Bacteria</taxon>
        <taxon>Pseudomonadati</taxon>
        <taxon>Pseudomonadota</taxon>
        <taxon>Alphaproteobacteria</taxon>
        <taxon>Hyphomicrobiales</taxon>
        <taxon>Rhizobiaceae</taxon>
        <taxon>Rhizobium/Agrobacterium group</taxon>
        <taxon>Rhizobium</taxon>
    </lineage>
</organism>
<sequence length="71" mass="7802">MTLLSLDLRFGLQCGLHQDGIFTHHASLLDLQNLDQGSLLGELVFPGSQLFGNNLAFSGTTRSSIMERRLV</sequence>
<reference evidence="1 2" key="1">
    <citation type="submission" date="2020-08" db="EMBL/GenBank/DDBJ databases">
        <title>Genomic Encyclopedia of Type Strains, Phase IV (KMG-V): Genome sequencing to study the core and pangenomes of soil and plant-associated prokaryotes.</title>
        <authorList>
            <person name="Whitman W."/>
        </authorList>
    </citation>
    <scope>NUCLEOTIDE SEQUENCE [LARGE SCALE GENOMIC DNA]</scope>
    <source>
        <strain evidence="1 2">SEMIA 4064</strain>
    </source>
</reference>
<gene>
    <name evidence="1" type="ORF">GGD50_006238</name>
</gene>
<comment type="caution">
    <text evidence="1">The sequence shown here is derived from an EMBL/GenBank/DDBJ whole genome shotgun (WGS) entry which is preliminary data.</text>
</comment>
<accession>A0A7W8XXW6</accession>
<dbReference type="Proteomes" id="UP000549882">
    <property type="component" value="Unassembled WGS sequence"/>
</dbReference>
<dbReference type="EMBL" id="JACHBI010000022">
    <property type="protein sequence ID" value="MBB5577583.1"/>
    <property type="molecule type" value="Genomic_DNA"/>
</dbReference>